<reference evidence="2 3" key="1">
    <citation type="submission" date="2019-07" db="EMBL/GenBank/DDBJ databases">
        <title>Quadrisphaera sp. strain DD2A genome sequencing and assembly.</title>
        <authorList>
            <person name="Kim I."/>
        </authorList>
    </citation>
    <scope>NUCLEOTIDE SEQUENCE [LARGE SCALE GENOMIC DNA]</scope>
    <source>
        <strain evidence="2 3">DD2A</strain>
    </source>
</reference>
<sequence length="117" mass="12308">MAAGGGPLVPRKREVPPGDWVSGERVFGPPAGTFDADWLVPVVREAAPDASHERAREAVVRVWAVLREEAALRGCAPADVPEDVVGSRLGSSDQPADRVDEAALTAVRAAVRAYGAR</sequence>
<dbReference type="RefSeq" id="WP_147926253.1">
    <property type="nucleotide sequence ID" value="NZ_VKAC01000005.1"/>
</dbReference>
<gene>
    <name evidence="2" type="ORF">FMM08_10255</name>
</gene>
<protein>
    <submittedName>
        <fullName evidence="2">Uncharacterized protein</fullName>
    </submittedName>
</protein>
<evidence type="ECO:0000256" key="1">
    <source>
        <dbReference type="SAM" id="MobiDB-lite"/>
    </source>
</evidence>
<accession>A0A5C8ZHW0</accession>
<dbReference type="OrthoDB" id="4833342at2"/>
<proteinExistence type="predicted"/>
<evidence type="ECO:0000313" key="3">
    <source>
        <dbReference type="Proteomes" id="UP000321234"/>
    </source>
</evidence>
<dbReference type="Proteomes" id="UP000321234">
    <property type="component" value="Unassembled WGS sequence"/>
</dbReference>
<organism evidence="2 3">
    <name type="scientific">Quadrisphaera setariae</name>
    <dbReference type="NCBI Taxonomy" id="2593304"/>
    <lineage>
        <taxon>Bacteria</taxon>
        <taxon>Bacillati</taxon>
        <taxon>Actinomycetota</taxon>
        <taxon>Actinomycetes</taxon>
        <taxon>Kineosporiales</taxon>
        <taxon>Kineosporiaceae</taxon>
        <taxon>Quadrisphaera</taxon>
    </lineage>
</organism>
<dbReference type="AlphaFoldDB" id="A0A5C8ZHW0"/>
<evidence type="ECO:0000313" key="2">
    <source>
        <dbReference type="EMBL" id="TXR56460.1"/>
    </source>
</evidence>
<dbReference type="EMBL" id="VKAC01000005">
    <property type="protein sequence ID" value="TXR56460.1"/>
    <property type="molecule type" value="Genomic_DNA"/>
</dbReference>
<comment type="caution">
    <text evidence="2">The sequence shown here is derived from an EMBL/GenBank/DDBJ whole genome shotgun (WGS) entry which is preliminary data.</text>
</comment>
<name>A0A5C8ZHW0_9ACTN</name>
<feature type="region of interest" description="Disordered" evidence="1">
    <location>
        <begin position="1"/>
        <end position="26"/>
    </location>
</feature>
<keyword evidence="3" id="KW-1185">Reference proteome</keyword>